<proteinExistence type="predicted"/>
<reference evidence="1" key="1">
    <citation type="submission" date="2019-08" db="EMBL/GenBank/DDBJ databases">
        <authorList>
            <person name="Kucharzyk K."/>
            <person name="Murdoch R.W."/>
            <person name="Higgins S."/>
            <person name="Loffler F."/>
        </authorList>
    </citation>
    <scope>NUCLEOTIDE SEQUENCE</scope>
</reference>
<accession>A0A645H9T2</accession>
<dbReference type="EMBL" id="VSSQ01085216">
    <property type="protein sequence ID" value="MPN32944.1"/>
    <property type="molecule type" value="Genomic_DNA"/>
</dbReference>
<name>A0A645H9T2_9ZZZZ</name>
<dbReference type="AlphaFoldDB" id="A0A645H9T2"/>
<sequence length="36" mass="4090">MHIVGFSFPCNNRPEFVMLRNGSQTVGQIDEILLEP</sequence>
<evidence type="ECO:0000313" key="1">
    <source>
        <dbReference type="EMBL" id="MPN32944.1"/>
    </source>
</evidence>
<protein>
    <submittedName>
        <fullName evidence="1">Uncharacterized protein</fullName>
    </submittedName>
</protein>
<comment type="caution">
    <text evidence="1">The sequence shown here is derived from an EMBL/GenBank/DDBJ whole genome shotgun (WGS) entry which is preliminary data.</text>
</comment>
<gene>
    <name evidence="1" type="ORF">SDC9_180427</name>
</gene>
<organism evidence="1">
    <name type="scientific">bioreactor metagenome</name>
    <dbReference type="NCBI Taxonomy" id="1076179"/>
    <lineage>
        <taxon>unclassified sequences</taxon>
        <taxon>metagenomes</taxon>
        <taxon>ecological metagenomes</taxon>
    </lineage>
</organism>